<feature type="domain" description="DM13" evidence="2">
    <location>
        <begin position="51"/>
        <end position="144"/>
    </location>
</feature>
<dbReference type="RefSeq" id="WP_109246257.1">
    <property type="nucleotide sequence ID" value="NZ_BFFO01000009.1"/>
</dbReference>
<gene>
    <name evidence="3" type="ORF">NtB2_01445</name>
</gene>
<organism evidence="3 4">
    <name type="scientific">Lactococcus termiticola</name>
    <dbReference type="NCBI Taxonomy" id="2169526"/>
    <lineage>
        <taxon>Bacteria</taxon>
        <taxon>Bacillati</taxon>
        <taxon>Bacillota</taxon>
        <taxon>Bacilli</taxon>
        <taxon>Lactobacillales</taxon>
        <taxon>Streptococcaceae</taxon>
        <taxon>Lactococcus</taxon>
    </lineage>
</organism>
<dbReference type="Pfam" id="PF10517">
    <property type="entry name" value="DM13"/>
    <property type="match status" value="2"/>
</dbReference>
<evidence type="ECO:0000313" key="3">
    <source>
        <dbReference type="EMBL" id="GBG97306.1"/>
    </source>
</evidence>
<protein>
    <recommendedName>
        <fullName evidence="2">DM13 domain-containing protein</fullName>
    </recommendedName>
</protein>
<name>A0A2R5HHH5_9LACT</name>
<evidence type="ECO:0000256" key="1">
    <source>
        <dbReference type="SAM" id="SignalP"/>
    </source>
</evidence>
<dbReference type="Proteomes" id="UP000245021">
    <property type="component" value="Unassembled WGS sequence"/>
</dbReference>
<comment type="caution">
    <text evidence="3">The sequence shown here is derived from an EMBL/GenBank/DDBJ whole genome shotgun (WGS) entry which is preliminary data.</text>
</comment>
<reference evidence="3 4" key="1">
    <citation type="journal article" date="2018" name="Genome Announc.">
        <title>Draft Genome Sequence of Lactococcus sp. Strain NtB2 (JCM 32569), Isolated from the Gut of the Higher Termite Nasutitermes takasagoensis.</title>
        <authorList>
            <person name="Noda S."/>
            <person name="Aihara C."/>
            <person name="Yuki M."/>
            <person name="Ohkuma M."/>
        </authorList>
    </citation>
    <scope>NUCLEOTIDE SEQUENCE [LARGE SCALE GENOMIC DNA]</scope>
    <source>
        <strain evidence="3 4">NtB2</strain>
    </source>
</reference>
<evidence type="ECO:0000313" key="4">
    <source>
        <dbReference type="Proteomes" id="UP000245021"/>
    </source>
</evidence>
<feature type="signal peptide" evidence="1">
    <location>
        <begin position="1"/>
        <end position="21"/>
    </location>
</feature>
<sequence>MKKKSLLTSIAVAAAAVLVLAGCSAKSDNKTASSSSSSAKTEMMSSTSMSGTFAGMNGKNVSGNVTVENGEIKLSNFKTDEGPDLHVYLAKDGDVKSGAVDAKIDLKAENQTIKIPEGVDASKYNSVLIYCDKAHVTFGEAKLTSQMLKGSFTGMNDKKVSGTVTVANNKITLDNFKTDEGPDLHIYLAKDGDVKSGIIDAKISLTEGKQEFDIPAGTDLSKYNSVLIYCDKAHVTFGEAKLA</sequence>
<evidence type="ECO:0000259" key="2">
    <source>
        <dbReference type="PROSITE" id="PS51549"/>
    </source>
</evidence>
<dbReference type="InterPro" id="IPR019545">
    <property type="entry name" value="DM13_domain"/>
</dbReference>
<dbReference type="AlphaFoldDB" id="A0A2R5HHH5"/>
<feature type="domain" description="DM13" evidence="2">
    <location>
        <begin position="150"/>
        <end position="243"/>
    </location>
</feature>
<keyword evidence="4" id="KW-1185">Reference proteome</keyword>
<keyword evidence="1" id="KW-0732">Signal</keyword>
<dbReference type="OrthoDB" id="155521at2"/>
<dbReference type="EMBL" id="BFFO01000009">
    <property type="protein sequence ID" value="GBG97306.1"/>
    <property type="molecule type" value="Genomic_DNA"/>
</dbReference>
<accession>A0A2R5HHH5</accession>
<dbReference type="PROSITE" id="PS51549">
    <property type="entry name" value="DM13"/>
    <property type="match status" value="2"/>
</dbReference>
<dbReference type="PROSITE" id="PS51257">
    <property type="entry name" value="PROKAR_LIPOPROTEIN"/>
    <property type="match status" value="1"/>
</dbReference>
<proteinExistence type="predicted"/>
<feature type="chain" id="PRO_5039713281" description="DM13 domain-containing protein" evidence="1">
    <location>
        <begin position="22"/>
        <end position="243"/>
    </location>
</feature>